<dbReference type="Proteomes" id="UP000032142">
    <property type="component" value="Unassembled WGS sequence"/>
</dbReference>
<proteinExistence type="predicted"/>
<name>A0A0B0NKB0_GOSAR</name>
<reference evidence="2" key="1">
    <citation type="submission" date="2014-09" db="EMBL/GenBank/DDBJ databases">
        <authorList>
            <person name="Mudge J."/>
            <person name="Ramaraj T."/>
            <person name="Lindquist I.E."/>
            <person name="Bharti A.K."/>
            <person name="Sundararajan A."/>
            <person name="Cameron C.T."/>
            <person name="Woodward J.E."/>
            <person name="May G.D."/>
            <person name="Brubaker C."/>
            <person name="Broadhvest J."/>
            <person name="Wilkins T.A."/>
        </authorList>
    </citation>
    <scope>NUCLEOTIDE SEQUENCE</scope>
    <source>
        <strain evidence="2">cv. AKA8401</strain>
    </source>
</reference>
<organism evidence="1 2">
    <name type="scientific">Gossypium arboreum</name>
    <name type="common">Tree cotton</name>
    <name type="synonym">Gossypium nanking</name>
    <dbReference type="NCBI Taxonomy" id="29729"/>
    <lineage>
        <taxon>Eukaryota</taxon>
        <taxon>Viridiplantae</taxon>
        <taxon>Streptophyta</taxon>
        <taxon>Embryophyta</taxon>
        <taxon>Tracheophyta</taxon>
        <taxon>Spermatophyta</taxon>
        <taxon>Magnoliopsida</taxon>
        <taxon>eudicotyledons</taxon>
        <taxon>Gunneridae</taxon>
        <taxon>Pentapetalae</taxon>
        <taxon>rosids</taxon>
        <taxon>malvids</taxon>
        <taxon>Malvales</taxon>
        <taxon>Malvaceae</taxon>
        <taxon>Malvoideae</taxon>
        <taxon>Gossypium</taxon>
    </lineage>
</organism>
<dbReference type="EMBL" id="KN402726">
    <property type="protein sequence ID" value="KHG14978.1"/>
    <property type="molecule type" value="Genomic_DNA"/>
</dbReference>
<accession>A0A0B0NKB0</accession>
<protein>
    <submittedName>
        <fullName evidence="1">Uncharacterized protein</fullName>
    </submittedName>
</protein>
<evidence type="ECO:0000313" key="1">
    <source>
        <dbReference type="EMBL" id="KHG14978.1"/>
    </source>
</evidence>
<sequence length="13" mass="1551">MAWYSPLRIDDLA</sequence>
<gene>
    <name evidence="1" type="ORF">F383_20252</name>
</gene>
<evidence type="ECO:0000313" key="2">
    <source>
        <dbReference type="Proteomes" id="UP000032142"/>
    </source>
</evidence>
<keyword evidence="2" id="KW-1185">Reference proteome</keyword>